<feature type="compositionally biased region" description="Basic and acidic residues" evidence="3">
    <location>
        <begin position="515"/>
        <end position="526"/>
    </location>
</feature>
<feature type="compositionally biased region" description="Low complexity" evidence="3">
    <location>
        <begin position="282"/>
        <end position="296"/>
    </location>
</feature>
<evidence type="ECO:0000256" key="1">
    <source>
        <dbReference type="ARBA" id="ARBA00022443"/>
    </source>
</evidence>
<keyword evidence="6" id="KW-1185">Reference proteome</keyword>
<dbReference type="STRING" id="1230905.A0A1G4K103"/>
<feature type="compositionally biased region" description="Basic and acidic residues" evidence="3">
    <location>
        <begin position="316"/>
        <end position="329"/>
    </location>
</feature>
<feature type="compositionally biased region" description="Pro residues" evidence="3">
    <location>
        <begin position="728"/>
        <end position="740"/>
    </location>
</feature>
<dbReference type="Gene3D" id="2.30.30.40">
    <property type="entry name" value="SH3 Domains"/>
    <property type="match status" value="1"/>
</dbReference>
<dbReference type="PANTHER" id="PTHR46026:SF1">
    <property type="entry name" value="RHO-TYPE GUANINE NUCLEOTIDE EXCHANGE FACTOR, ISOFORM F"/>
    <property type="match status" value="1"/>
</dbReference>
<dbReference type="AlphaFoldDB" id="A0A1G4K103"/>
<feature type="compositionally biased region" description="Acidic residues" evidence="3">
    <location>
        <begin position="260"/>
        <end position="275"/>
    </location>
</feature>
<feature type="domain" description="SH3" evidence="4">
    <location>
        <begin position="5"/>
        <end position="69"/>
    </location>
</feature>
<organism evidence="5 6">
    <name type="scientific">Lachancea mirantina</name>
    <dbReference type="NCBI Taxonomy" id="1230905"/>
    <lineage>
        <taxon>Eukaryota</taxon>
        <taxon>Fungi</taxon>
        <taxon>Dikarya</taxon>
        <taxon>Ascomycota</taxon>
        <taxon>Saccharomycotina</taxon>
        <taxon>Saccharomycetes</taxon>
        <taxon>Saccharomycetales</taxon>
        <taxon>Saccharomycetaceae</taxon>
        <taxon>Lachancea</taxon>
    </lineage>
</organism>
<dbReference type="Proteomes" id="UP000191024">
    <property type="component" value="Chromosome F"/>
</dbReference>
<dbReference type="InterPro" id="IPR035552">
    <property type="entry name" value="Mti1_SH3"/>
</dbReference>
<protein>
    <submittedName>
        <fullName evidence="5">LAMI_0F09164g1_1</fullName>
    </submittedName>
</protein>
<proteinExistence type="predicted"/>
<feature type="compositionally biased region" description="Polar residues" evidence="3">
    <location>
        <begin position="540"/>
        <end position="556"/>
    </location>
</feature>
<feature type="compositionally biased region" description="Basic and acidic residues" evidence="3">
    <location>
        <begin position="789"/>
        <end position="815"/>
    </location>
</feature>
<evidence type="ECO:0000256" key="2">
    <source>
        <dbReference type="PROSITE-ProRule" id="PRU00192"/>
    </source>
</evidence>
<feature type="compositionally biased region" description="Basic and acidic residues" evidence="3">
    <location>
        <begin position="83"/>
        <end position="92"/>
    </location>
</feature>
<keyword evidence="1 2" id="KW-0728">SH3 domain</keyword>
<evidence type="ECO:0000259" key="4">
    <source>
        <dbReference type="PROSITE" id="PS50002"/>
    </source>
</evidence>
<feature type="region of interest" description="Disordered" evidence="3">
    <location>
        <begin position="515"/>
        <end position="832"/>
    </location>
</feature>
<dbReference type="Pfam" id="PF25459">
    <property type="entry name" value="AIM3_BBC1_C"/>
    <property type="match status" value="1"/>
</dbReference>
<name>A0A1G4K103_9SACH</name>
<sequence>MSEPTTPFKVSATFPYTSEYDDDLNFEKGQIITVQSVEDDEWFFGEYMGKDGLKKEGIFPKSFVTLDMPGVDVAGLRGGSGLHDMDSGRVSKAESSVNPVTDVTEDVTEDVSHESATERDADMEDTQGIDVGTNNSADIETGPATSDIAPSKIEDKKNQMNTVETPSKTNTLKMPPLHIPNFGDSIHGGDQDANRDTSASAIQIEKPKMSLKERIALLQEQQKQQQEAMEKQQKRDHHEAMVHAESPVERPSETLKAQDETLEAEGGEEEAELGEESIGTVPAISAIPGAAPPDAGLTEKLSGVEVKPTGNLETVSRQEEEGTTSKEEPLQEDPGSAEIDDEEARRAHLRDRMARLAGAGRMGMPASFNPFGLPTGASRNPEKETKVREETSNAGSPQEDKGHFPAAVPVMPFADPNALQKLRKDSTTSATEEADHEKGDVQDEPLTGEFMVTPKASEQQSAPPQPTKPPHDYAKLIGGMNPPMDTPGMEADDEDEAGKVDSAYFEKVEVNPVKEEIDRKMPDRVKNTTSEALQADITDLRSSGFNSDSAGYQSSDENTDVGVKLLSNSPTSPLKDKVRSGLGQISGTRDKTRASSRLRETETLGTYERGYADYTTSEIDSEAGPDSPDDFVDSAIEQPGPPIAEPSHATAVPRIPGAPPPIPLKEDKDALIRSAVPKAAPPPPPPAGEIRRSSELESSRPAATTSHQSIENTTKREIPAIPSVPSVPSVPPVPCVPPIPSAHSSVFKEEHSHPGLHGAPEEPSALTPPTVVPPPLPPVGMPLAAVHHSHPDSQKFEQPPEREQKNQQSRKHEETFSPAAMPGVPEKSQRVVRKRTTDLDLEAHKPTIAFDAKSDWWLEKNIPQGLIHNSRFKYIWEVDDCKIKKRLDQIWIARDFYVLFEDYSQLHLNLFFESKDPKGTVTSREEFVRSPGNSDAIVSNASEIGLKVFQEALSKVNSSSDNFLTTMLSANAKSAIPPIAQRTFGIPILSYAAGETLDEKSAALVRPGDILVIKGGKFQSHTKLMPKSTSELGSLFTCVVAEFDFAKRKIRVIEEHNGKVRQGAYRPDSMKSGKLKIFRIVPRGYVGW</sequence>
<dbReference type="SMART" id="SM00326">
    <property type="entry name" value="SH3"/>
    <property type="match status" value="1"/>
</dbReference>
<feature type="compositionally biased region" description="Polar residues" evidence="3">
    <location>
        <begin position="159"/>
        <end position="172"/>
    </location>
</feature>
<feature type="compositionally biased region" description="Basic and acidic residues" evidence="3">
    <location>
        <begin position="228"/>
        <end position="259"/>
    </location>
</feature>
<dbReference type="OrthoDB" id="207120at2759"/>
<feature type="compositionally biased region" description="Basic and acidic residues" evidence="3">
    <location>
        <begin position="205"/>
        <end position="215"/>
    </location>
</feature>
<dbReference type="CDD" id="cd11887">
    <property type="entry name" value="SH3_Bbc1"/>
    <property type="match status" value="1"/>
</dbReference>
<dbReference type="PANTHER" id="PTHR46026">
    <property type="entry name" value="RHO-TYPE GUANINE NUCLEOTIDE EXCHANGE FACTOR, ISOFORM F"/>
    <property type="match status" value="1"/>
</dbReference>
<evidence type="ECO:0000256" key="3">
    <source>
        <dbReference type="SAM" id="MobiDB-lite"/>
    </source>
</evidence>
<feature type="compositionally biased region" description="Polar residues" evidence="3">
    <location>
        <begin position="701"/>
        <end position="712"/>
    </location>
</feature>
<accession>A0A1G4K103</accession>
<evidence type="ECO:0000313" key="5">
    <source>
        <dbReference type="EMBL" id="SCU97188.1"/>
    </source>
</evidence>
<dbReference type="InterPro" id="IPR036028">
    <property type="entry name" value="SH3-like_dom_sf"/>
</dbReference>
<dbReference type="PROSITE" id="PS50002">
    <property type="entry name" value="SH3"/>
    <property type="match status" value="1"/>
</dbReference>
<feature type="compositionally biased region" description="Acidic residues" evidence="3">
    <location>
        <begin position="619"/>
        <end position="632"/>
    </location>
</feature>
<feature type="compositionally biased region" description="Basic and acidic residues" evidence="3">
    <location>
        <begin position="588"/>
        <end position="602"/>
    </location>
</feature>
<dbReference type="Pfam" id="PF00018">
    <property type="entry name" value="SH3_1"/>
    <property type="match status" value="1"/>
</dbReference>
<feature type="compositionally biased region" description="Basic and acidic residues" evidence="3">
    <location>
        <begin position="689"/>
        <end position="698"/>
    </location>
</feature>
<evidence type="ECO:0000313" key="6">
    <source>
        <dbReference type="Proteomes" id="UP000191024"/>
    </source>
</evidence>
<reference evidence="6" key="1">
    <citation type="submission" date="2016-03" db="EMBL/GenBank/DDBJ databases">
        <authorList>
            <person name="Devillers H."/>
        </authorList>
    </citation>
    <scope>NUCLEOTIDE SEQUENCE [LARGE SCALE GENOMIC DNA]</scope>
</reference>
<feature type="compositionally biased region" description="Basic and acidic residues" evidence="3">
    <location>
        <begin position="110"/>
        <end position="120"/>
    </location>
</feature>
<dbReference type="EMBL" id="LT598467">
    <property type="protein sequence ID" value="SCU97188.1"/>
    <property type="molecule type" value="Genomic_DNA"/>
</dbReference>
<dbReference type="InterPro" id="IPR057402">
    <property type="entry name" value="AIM3_BBC1_C"/>
</dbReference>
<feature type="compositionally biased region" description="Pro residues" evidence="3">
    <location>
        <begin position="770"/>
        <end position="780"/>
    </location>
</feature>
<dbReference type="SUPFAM" id="SSF50044">
    <property type="entry name" value="SH3-domain"/>
    <property type="match status" value="1"/>
</dbReference>
<feature type="compositionally biased region" description="Basic and acidic residues" evidence="3">
    <location>
        <begin position="380"/>
        <end position="391"/>
    </location>
</feature>
<dbReference type="InterPro" id="IPR001452">
    <property type="entry name" value="SH3_domain"/>
</dbReference>
<feature type="region of interest" description="Disordered" evidence="3">
    <location>
        <begin position="81"/>
        <end position="496"/>
    </location>
</feature>
<feature type="compositionally biased region" description="Basic and acidic residues" evidence="3">
    <location>
        <begin position="343"/>
        <end position="354"/>
    </location>
</feature>
<gene>
    <name evidence="5" type="ORF">LAMI_0F09164G</name>
</gene>